<keyword evidence="8" id="KW-0539">Nucleus</keyword>
<sequence>MQRGMFVLVDSDVDEKELEFISTKLKKLHKRREKKMKERKKKDSSVSPSPPDSDTASVSSVTSSTTSIPQCTQIPQGGLKRKRMPAESEKLVSSKKSLTDKPDIIDGCEQGIGNSFDDGQSVVKKGKLQTQTFKKNETSRAVTSLDRYASSSTNGKVVSQSRNSSKNNTITQASSSLSITRNLSSRNASCLTNCKSCAEDSLLSLSDSVSDEDHREMSNYIALDCEMVGVGPKMTSALGRCSIVDHRGVVIFDRFVQPEDPVTDYRTPWSGLRPRHLKQGIPFMAAQEQVSQLLQGKVVVGHAVYNDFKVLGIPHPVHNIRDTASCKLLREMADLPGGACALRKLTQVLLGRTIQTREHCSVTDARACMDLFRLVRSSWEPVLLAKFQRREARYTPGMKVNATEGEPGLNSYLDDEYWPSDMFTESY</sequence>
<evidence type="ECO:0000256" key="4">
    <source>
        <dbReference type="ARBA" id="ARBA00022552"/>
    </source>
</evidence>
<feature type="compositionally biased region" description="Basic and acidic residues" evidence="10">
    <location>
        <begin position="84"/>
        <end position="97"/>
    </location>
</feature>
<organism evidence="12 13">
    <name type="scientific">Littorina saxatilis</name>
    <dbReference type="NCBI Taxonomy" id="31220"/>
    <lineage>
        <taxon>Eukaryota</taxon>
        <taxon>Metazoa</taxon>
        <taxon>Spiralia</taxon>
        <taxon>Lophotrochozoa</taxon>
        <taxon>Mollusca</taxon>
        <taxon>Gastropoda</taxon>
        <taxon>Caenogastropoda</taxon>
        <taxon>Littorinimorpha</taxon>
        <taxon>Littorinoidea</taxon>
        <taxon>Littorinidae</taxon>
        <taxon>Littorina</taxon>
    </lineage>
</organism>
<dbReference type="InterPro" id="IPR012337">
    <property type="entry name" value="RNaseH-like_sf"/>
</dbReference>
<keyword evidence="5" id="KW-0540">Nuclease</keyword>
<proteinExistence type="inferred from homology"/>
<dbReference type="InterPro" id="IPR047021">
    <property type="entry name" value="REXO1/3/4-like"/>
</dbReference>
<comment type="subcellular location">
    <subcellularLocation>
        <location evidence="1">Nucleus</location>
    </subcellularLocation>
</comment>
<dbReference type="Pfam" id="PF00929">
    <property type="entry name" value="RNase_T"/>
    <property type="match status" value="1"/>
</dbReference>
<dbReference type="InterPro" id="IPR036397">
    <property type="entry name" value="RNaseH_sf"/>
</dbReference>
<feature type="compositionally biased region" description="Polar residues" evidence="10">
    <location>
        <begin position="149"/>
        <end position="173"/>
    </location>
</feature>
<gene>
    <name evidence="12" type="ORF">V1264_005301</name>
</gene>
<dbReference type="Gene3D" id="3.30.420.10">
    <property type="entry name" value="Ribonuclease H-like superfamily/Ribonuclease H"/>
    <property type="match status" value="1"/>
</dbReference>
<dbReference type="InterPro" id="IPR037431">
    <property type="entry name" value="REX4_DEDDh_dom"/>
</dbReference>
<evidence type="ECO:0000256" key="8">
    <source>
        <dbReference type="ARBA" id="ARBA00023242"/>
    </source>
</evidence>
<dbReference type="FunFam" id="3.30.420.10:FF:000007">
    <property type="entry name" value="Interferon-stimulated exonuclease gene 20"/>
    <property type="match status" value="1"/>
</dbReference>
<evidence type="ECO:0000256" key="6">
    <source>
        <dbReference type="ARBA" id="ARBA00022801"/>
    </source>
</evidence>
<accession>A0AAN9AYX5</accession>
<dbReference type="GO" id="GO:0003676">
    <property type="term" value="F:nucleic acid binding"/>
    <property type="evidence" value="ECO:0007669"/>
    <property type="project" value="InterPro"/>
</dbReference>
<dbReference type="GO" id="GO:0006364">
    <property type="term" value="P:rRNA processing"/>
    <property type="evidence" value="ECO:0007669"/>
    <property type="project" value="UniProtKB-KW"/>
</dbReference>
<feature type="region of interest" description="Disordered" evidence="10">
    <location>
        <begin position="144"/>
        <end position="174"/>
    </location>
</feature>
<name>A0AAN9AYX5_9CAEN</name>
<dbReference type="InterPro" id="IPR013520">
    <property type="entry name" value="Ribonucl_H"/>
</dbReference>
<evidence type="ECO:0000256" key="2">
    <source>
        <dbReference type="ARBA" id="ARBA00010489"/>
    </source>
</evidence>
<evidence type="ECO:0000256" key="3">
    <source>
        <dbReference type="ARBA" id="ARBA00016937"/>
    </source>
</evidence>
<feature type="domain" description="Exonuclease" evidence="11">
    <location>
        <begin position="219"/>
        <end position="381"/>
    </location>
</feature>
<evidence type="ECO:0000256" key="5">
    <source>
        <dbReference type="ARBA" id="ARBA00022722"/>
    </source>
</evidence>
<keyword evidence="13" id="KW-1185">Reference proteome</keyword>
<comment type="caution">
    <text evidence="12">The sequence shown here is derived from an EMBL/GenBank/DDBJ whole genome shotgun (WGS) entry which is preliminary data.</text>
</comment>
<dbReference type="PANTHER" id="PTHR12801">
    <property type="entry name" value="RNA EXONUCLEASE REXO1 / RECO3 FAMILY MEMBER-RELATED"/>
    <property type="match status" value="1"/>
</dbReference>
<evidence type="ECO:0000259" key="11">
    <source>
        <dbReference type="SMART" id="SM00479"/>
    </source>
</evidence>
<evidence type="ECO:0000313" key="13">
    <source>
        <dbReference type="Proteomes" id="UP001374579"/>
    </source>
</evidence>
<dbReference type="GO" id="GO:0005634">
    <property type="term" value="C:nucleus"/>
    <property type="evidence" value="ECO:0007669"/>
    <property type="project" value="UniProtKB-SubCell"/>
</dbReference>
<evidence type="ECO:0000313" key="12">
    <source>
        <dbReference type="EMBL" id="KAK7095948.1"/>
    </source>
</evidence>
<dbReference type="SMART" id="SM00479">
    <property type="entry name" value="EXOIII"/>
    <property type="match status" value="1"/>
</dbReference>
<keyword evidence="6" id="KW-0378">Hydrolase</keyword>
<dbReference type="AlphaFoldDB" id="A0AAN9AYX5"/>
<feature type="compositionally biased region" description="Low complexity" evidence="10">
    <location>
        <begin position="52"/>
        <end position="67"/>
    </location>
</feature>
<feature type="compositionally biased region" description="Basic residues" evidence="10">
    <location>
        <begin position="24"/>
        <end position="42"/>
    </location>
</feature>
<comment type="similarity">
    <text evidence="2">Belongs to the REXO4 family.</text>
</comment>
<protein>
    <recommendedName>
        <fullName evidence="3">RNA exonuclease 4</fullName>
    </recommendedName>
</protein>
<keyword evidence="7" id="KW-0269">Exonuclease</keyword>
<dbReference type="CDD" id="cd06144">
    <property type="entry name" value="REX4_like"/>
    <property type="match status" value="1"/>
</dbReference>
<evidence type="ECO:0000256" key="9">
    <source>
        <dbReference type="ARBA" id="ARBA00025599"/>
    </source>
</evidence>
<dbReference type="SUPFAM" id="SSF53098">
    <property type="entry name" value="Ribonuclease H-like"/>
    <property type="match status" value="1"/>
</dbReference>
<comment type="function">
    <text evidence="9">Exoribonuclease involved in ribosome biosynthesis. Involved in the processing of ITS1, the internal transcribed spacer localized between the 18S and 5.8S rRNAs.</text>
</comment>
<evidence type="ECO:0000256" key="7">
    <source>
        <dbReference type="ARBA" id="ARBA00022839"/>
    </source>
</evidence>
<dbReference type="GO" id="GO:0008408">
    <property type="term" value="F:3'-5' exonuclease activity"/>
    <property type="evidence" value="ECO:0007669"/>
    <property type="project" value="InterPro"/>
</dbReference>
<evidence type="ECO:0000256" key="10">
    <source>
        <dbReference type="SAM" id="MobiDB-lite"/>
    </source>
</evidence>
<feature type="region of interest" description="Disordered" evidence="10">
    <location>
        <begin position="24"/>
        <end position="97"/>
    </location>
</feature>
<dbReference type="EMBL" id="JBAMIC010000014">
    <property type="protein sequence ID" value="KAK7095948.1"/>
    <property type="molecule type" value="Genomic_DNA"/>
</dbReference>
<reference evidence="12 13" key="1">
    <citation type="submission" date="2024-02" db="EMBL/GenBank/DDBJ databases">
        <title>Chromosome-scale genome assembly of the rough periwinkle Littorina saxatilis.</title>
        <authorList>
            <person name="De Jode A."/>
            <person name="Faria R."/>
            <person name="Formenti G."/>
            <person name="Sims Y."/>
            <person name="Smith T.P."/>
            <person name="Tracey A."/>
            <person name="Wood J.M.D."/>
            <person name="Zagrodzka Z.B."/>
            <person name="Johannesson K."/>
            <person name="Butlin R.K."/>
            <person name="Leder E.H."/>
        </authorList>
    </citation>
    <scope>NUCLEOTIDE SEQUENCE [LARGE SCALE GENOMIC DNA]</scope>
    <source>
        <strain evidence="12">Snail1</strain>
        <tissue evidence="12">Muscle</tissue>
    </source>
</reference>
<dbReference type="Proteomes" id="UP001374579">
    <property type="component" value="Unassembled WGS sequence"/>
</dbReference>
<dbReference type="PANTHER" id="PTHR12801:SF45">
    <property type="entry name" value="RNA EXONUCLEASE 4"/>
    <property type="match status" value="1"/>
</dbReference>
<evidence type="ECO:0000256" key="1">
    <source>
        <dbReference type="ARBA" id="ARBA00004123"/>
    </source>
</evidence>
<keyword evidence="4" id="KW-0698">rRNA processing</keyword>